<accession>A0ABW4N2V1</accession>
<name>A0ABW4N2V1_9CAUL</name>
<feature type="domain" description="ER-bound oxygenase mpaB/mpaB'/Rubber oxygenase catalytic" evidence="1">
    <location>
        <begin position="44"/>
        <end position="272"/>
    </location>
</feature>
<protein>
    <submittedName>
        <fullName evidence="2">Oxygenase MpaB family protein</fullName>
        <ecNumber evidence="2">1.-.-.-</ecNumber>
    </submittedName>
</protein>
<evidence type="ECO:0000313" key="2">
    <source>
        <dbReference type="EMBL" id="MFD1784499.1"/>
    </source>
</evidence>
<dbReference type="Proteomes" id="UP001597237">
    <property type="component" value="Unassembled WGS sequence"/>
</dbReference>
<reference evidence="3" key="1">
    <citation type="journal article" date="2019" name="Int. J. Syst. Evol. Microbiol.">
        <title>The Global Catalogue of Microorganisms (GCM) 10K type strain sequencing project: providing services to taxonomists for standard genome sequencing and annotation.</title>
        <authorList>
            <consortium name="The Broad Institute Genomics Platform"/>
            <consortium name="The Broad Institute Genome Sequencing Center for Infectious Disease"/>
            <person name="Wu L."/>
            <person name="Ma J."/>
        </authorList>
    </citation>
    <scope>NUCLEOTIDE SEQUENCE [LARGE SCALE GENOMIC DNA]</scope>
    <source>
        <strain evidence="3">DFY28</strain>
    </source>
</reference>
<dbReference type="RefSeq" id="WP_377283554.1">
    <property type="nucleotide sequence ID" value="NZ_JBHRSI010000009.1"/>
</dbReference>
<dbReference type="Pfam" id="PF09995">
    <property type="entry name" value="MPAB_Lcp_cat"/>
    <property type="match status" value="1"/>
</dbReference>
<dbReference type="EC" id="1.-.-.-" evidence="2"/>
<proteinExistence type="predicted"/>
<evidence type="ECO:0000259" key="1">
    <source>
        <dbReference type="Pfam" id="PF09995"/>
    </source>
</evidence>
<dbReference type="EMBL" id="JBHUEY010000001">
    <property type="protein sequence ID" value="MFD1784499.1"/>
    <property type="molecule type" value="Genomic_DNA"/>
</dbReference>
<keyword evidence="3" id="KW-1185">Reference proteome</keyword>
<evidence type="ECO:0000313" key="3">
    <source>
        <dbReference type="Proteomes" id="UP001597237"/>
    </source>
</evidence>
<dbReference type="PANTHER" id="PTHR36151:SF3">
    <property type="entry name" value="ER-BOUND OXYGENASE MPAB_MPAB'_RUBBER OXYGENASE CATALYTIC DOMAIN-CONTAINING PROTEIN"/>
    <property type="match status" value="1"/>
</dbReference>
<dbReference type="PANTHER" id="PTHR36151">
    <property type="entry name" value="BLR2777 PROTEIN"/>
    <property type="match status" value="1"/>
</dbReference>
<gene>
    <name evidence="2" type="ORF">ACFSC0_13920</name>
</gene>
<dbReference type="InterPro" id="IPR018713">
    <property type="entry name" value="MPAB/Lcp_cat_dom"/>
</dbReference>
<dbReference type="GO" id="GO:0016491">
    <property type="term" value="F:oxidoreductase activity"/>
    <property type="evidence" value="ECO:0007669"/>
    <property type="project" value="UniProtKB-KW"/>
</dbReference>
<sequence>MSRLGHIGQAAWERLPGSPLGGGKVDYRAPKGDPGFFGPQSMAWRVHANPVALAVGGVAAVILELAEPRVRTGVWEHSTFRTDPLARMQRTGEATLITTYGPTRAAEARIAMVTRMHERVRGVTPEGQAFAALEPELMTWVHLTAGWGFLNAYDRHVARLTIEEKDRYFAEGARLGRAFGAPDPPGSAAQVEAWLERMRPLLRPHPIIGEFLDIVARTSPLGVAGRALQPLVVAAAIDLVPEDIRRTLGLSARPLRRAAAELMLGGLGRAARRAPPPAVRDAHARMAGA</sequence>
<comment type="caution">
    <text evidence="2">The sequence shown here is derived from an EMBL/GenBank/DDBJ whole genome shotgun (WGS) entry which is preliminary data.</text>
</comment>
<keyword evidence="2" id="KW-0560">Oxidoreductase</keyword>
<organism evidence="2 3">
    <name type="scientific">Phenylobacterium terrae</name>
    <dbReference type="NCBI Taxonomy" id="2665495"/>
    <lineage>
        <taxon>Bacteria</taxon>
        <taxon>Pseudomonadati</taxon>
        <taxon>Pseudomonadota</taxon>
        <taxon>Alphaproteobacteria</taxon>
        <taxon>Caulobacterales</taxon>
        <taxon>Caulobacteraceae</taxon>
        <taxon>Phenylobacterium</taxon>
    </lineage>
</organism>